<dbReference type="Pfam" id="PF11708">
    <property type="entry name" value="Slu7"/>
    <property type="match status" value="1"/>
</dbReference>
<keyword evidence="6 7" id="KW-0539">Nucleus</keyword>
<keyword evidence="12" id="KW-1185">Reference proteome</keyword>
<proteinExistence type="inferred from homology"/>
<evidence type="ECO:0000313" key="12">
    <source>
        <dbReference type="Proteomes" id="UP000232323"/>
    </source>
</evidence>
<sequence>MAGRHVSADEFRRQKELDEARKAGLAPAALDEDGKEINPHIPDYMTNAPWYLNKDKPTLQHQRNWKEKQADNIWYDRGAKVFQATKWRKGSCENCGSITHQTKDCLERPRMKGAKWTNKNIAADEKIQDIKLATWDAKRDRWNGFDAKDYNKVVERYEQLEAIRKDLKQKEQVEEALKTEEGAGNADGDDDVKIAEDEDAGFGEVKKRLRTPGGGATGTVRNLRIREDTAKYLLNLDVNSAHYDPKSRSMREDPQPNKPANEKTFQGDNFVRKGGDFAAWQTMQMHSLEAFDKGQDVHLQANPSLAEMLYKQFKEKKALLEQKSSKDVVEKYGNAAEKLPDDIKQLGGTERYVEYDRMGRVIKGQETKVKSRYEEDVLINNHTAVWGSWWKDGVWGFACCHQCVKNSYCTGAAGATAVAESQALTAANMEAHAARSAEEEEKRRLESKLNDYKGYVPGVWGTETEKPEDIDPIKVKEALKRLEDKERAALEADGSKRKFNSVDSTSEMVTPEEMEAFRLKKQRADDPLAMVADSNGVTAGNGGYDYL</sequence>
<evidence type="ECO:0000313" key="11">
    <source>
        <dbReference type="EMBL" id="GAX75442.1"/>
    </source>
</evidence>
<feature type="coiled-coil region" evidence="8">
    <location>
        <begin position="428"/>
        <end position="455"/>
    </location>
</feature>
<dbReference type="InterPro" id="IPR039974">
    <property type="entry name" value="Splicing_factor_SLU7"/>
</dbReference>
<protein>
    <recommendedName>
        <fullName evidence="7">Pre-mRNA-splicing factor SLU7</fullName>
    </recommendedName>
</protein>
<evidence type="ECO:0000256" key="8">
    <source>
        <dbReference type="SAM" id="Coils"/>
    </source>
</evidence>
<feature type="region of interest" description="Disordered" evidence="9">
    <location>
        <begin position="491"/>
        <end position="511"/>
    </location>
</feature>
<keyword evidence="5 7" id="KW-0508">mRNA splicing</keyword>
<keyword evidence="3 7" id="KW-0507">mRNA processing</keyword>
<evidence type="ECO:0000256" key="9">
    <source>
        <dbReference type="SAM" id="MobiDB-lite"/>
    </source>
</evidence>
<dbReference type="GO" id="GO:0000398">
    <property type="term" value="P:mRNA splicing, via spliceosome"/>
    <property type="evidence" value="ECO:0007669"/>
    <property type="project" value="UniProtKB-UniRule"/>
</dbReference>
<evidence type="ECO:0000256" key="6">
    <source>
        <dbReference type="ARBA" id="ARBA00023242"/>
    </source>
</evidence>
<dbReference type="InterPro" id="IPR021715">
    <property type="entry name" value="Slu7_dom"/>
</dbReference>
<comment type="similarity">
    <text evidence="2 7">Belongs to the SLU7 family.</text>
</comment>
<dbReference type="GO" id="GO:0030628">
    <property type="term" value="F:pre-mRNA 3'-splice site binding"/>
    <property type="evidence" value="ECO:0007669"/>
    <property type="project" value="UniProtKB-UniRule"/>
</dbReference>
<evidence type="ECO:0000256" key="4">
    <source>
        <dbReference type="ARBA" id="ARBA00022728"/>
    </source>
</evidence>
<feature type="coiled-coil region" evidence="8">
    <location>
        <begin position="150"/>
        <end position="180"/>
    </location>
</feature>
<evidence type="ECO:0000256" key="3">
    <source>
        <dbReference type="ARBA" id="ARBA00022664"/>
    </source>
</evidence>
<dbReference type="PANTHER" id="PTHR12942">
    <property type="entry name" value="STEP II SPLICING FACTOR SLU7"/>
    <property type="match status" value="1"/>
</dbReference>
<dbReference type="GO" id="GO:0005681">
    <property type="term" value="C:spliceosomal complex"/>
    <property type="evidence" value="ECO:0007669"/>
    <property type="project" value="UniProtKB-UniRule"/>
</dbReference>
<dbReference type="Proteomes" id="UP000232323">
    <property type="component" value="Unassembled WGS sequence"/>
</dbReference>
<evidence type="ECO:0000256" key="1">
    <source>
        <dbReference type="ARBA" id="ARBA00004123"/>
    </source>
</evidence>
<organism evidence="11 12">
    <name type="scientific">Chlamydomonas eustigma</name>
    <dbReference type="NCBI Taxonomy" id="1157962"/>
    <lineage>
        <taxon>Eukaryota</taxon>
        <taxon>Viridiplantae</taxon>
        <taxon>Chlorophyta</taxon>
        <taxon>core chlorophytes</taxon>
        <taxon>Chlorophyceae</taxon>
        <taxon>CS clade</taxon>
        <taxon>Chlamydomonadales</taxon>
        <taxon>Chlamydomonadaceae</taxon>
        <taxon>Chlamydomonas</taxon>
    </lineage>
</organism>
<comment type="caution">
    <text evidence="11">The sequence shown here is derived from an EMBL/GenBank/DDBJ whole genome shotgun (WGS) entry which is preliminary data.</text>
</comment>
<dbReference type="STRING" id="1157962.A0A250WXU4"/>
<feature type="domain" description="Pre-mRNA-splicing factor SLU7" evidence="10">
    <location>
        <begin position="134"/>
        <end position="388"/>
    </location>
</feature>
<evidence type="ECO:0000256" key="7">
    <source>
        <dbReference type="RuleBase" id="RU367071"/>
    </source>
</evidence>
<dbReference type="OrthoDB" id="249612at2759"/>
<feature type="region of interest" description="Disordered" evidence="9">
    <location>
        <begin position="243"/>
        <end position="268"/>
    </location>
</feature>
<gene>
    <name evidence="11" type="ORF">CEUSTIGMA_g2886.t1</name>
</gene>
<dbReference type="PANTHER" id="PTHR12942:SF2">
    <property type="entry name" value="PRE-MRNA-SPLICING FACTOR SLU7"/>
    <property type="match status" value="1"/>
</dbReference>
<name>A0A250WXU4_9CHLO</name>
<dbReference type="EMBL" id="BEGY01000012">
    <property type="protein sequence ID" value="GAX75442.1"/>
    <property type="molecule type" value="Genomic_DNA"/>
</dbReference>
<keyword evidence="8" id="KW-0175">Coiled coil</keyword>
<evidence type="ECO:0000259" key="10">
    <source>
        <dbReference type="Pfam" id="PF11708"/>
    </source>
</evidence>
<evidence type="ECO:0000256" key="2">
    <source>
        <dbReference type="ARBA" id="ARBA00007203"/>
    </source>
</evidence>
<dbReference type="AlphaFoldDB" id="A0A250WXU4"/>
<accession>A0A250WXU4</accession>
<evidence type="ECO:0000256" key="5">
    <source>
        <dbReference type="ARBA" id="ARBA00023187"/>
    </source>
</evidence>
<feature type="compositionally biased region" description="Basic and acidic residues" evidence="9">
    <location>
        <begin position="243"/>
        <end position="255"/>
    </location>
</feature>
<comment type="subcellular location">
    <subcellularLocation>
        <location evidence="1 7">Nucleus</location>
    </subcellularLocation>
</comment>
<reference evidence="11 12" key="1">
    <citation type="submission" date="2017-08" db="EMBL/GenBank/DDBJ databases">
        <title>Acidophilic green algal genome provides insights into adaptation to an acidic environment.</title>
        <authorList>
            <person name="Hirooka S."/>
            <person name="Hirose Y."/>
            <person name="Kanesaki Y."/>
            <person name="Higuchi S."/>
            <person name="Fujiwara T."/>
            <person name="Onuma R."/>
            <person name="Era A."/>
            <person name="Ohbayashi R."/>
            <person name="Uzuka A."/>
            <person name="Nozaki H."/>
            <person name="Yoshikawa H."/>
            <person name="Miyagishima S.Y."/>
        </authorList>
    </citation>
    <scope>NUCLEOTIDE SEQUENCE [LARGE SCALE GENOMIC DNA]</scope>
    <source>
        <strain evidence="11 12">NIES-2499</strain>
    </source>
</reference>
<comment type="subunit">
    <text evidence="7">Associated with the spliceosome.</text>
</comment>
<comment type="function">
    <text evidence="7">Involved in pre-mRNA splicing.</text>
</comment>
<keyword evidence="4 7" id="KW-0747">Spliceosome</keyword>